<dbReference type="SUPFAM" id="SSF56112">
    <property type="entry name" value="Protein kinase-like (PK-like)"/>
    <property type="match status" value="1"/>
</dbReference>
<evidence type="ECO:0008006" key="4">
    <source>
        <dbReference type="Google" id="ProtNLM"/>
    </source>
</evidence>
<name>A0A9R0UU18_TRITD</name>
<reference evidence="2 3" key="1">
    <citation type="submission" date="2017-09" db="EMBL/GenBank/DDBJ databases">
        <authorList>
            <consortium name="International Durum Wheat Genome Sequencing Consortium (IDWGSC)"/>
            <person name="Milanesi L."/>
        </authorList>
    </citation>
    <scope>NUCLEOTIDE SEQUENCE [LARGE SCALE GENOMIC DNA]</scope>
    <source>
        <strain evidence="3">cv. Svevo</strain>
    </source>
</reference>
<dbReference type="Gene3D" id="3.30.200.20">
    <property type="entry name" value="Phosphorylase Kinase, domain 1"/>
    <property type="match status" value="1"/>
</dbReference>
<feature type="region of interest" description="Disordered" evidence="1">
    <location>
        <begin position="1"/>
        <end position="38"/>
    </location>
</feature>
<gene>
    <name evidence="2" type="ORF">TRITD_1Av1G058980</name>
</gene>
<protein>
    <recommendedName>
        <fullName evidence="4">Protein kinase domain-containing protein</fullName>
    </recommendedName>
</protein>
<evidence type="ECO:0000313" key="2">
    <source>
        <dbReference type="EMBL" id="VAH03229.1"/>
    </source>
</evidence>
<dbReference type="AlphaFoldDB" id="A0A9R0UU18"/>
<dbReference type="InterPro" id="IPR011009">
    <property type="entry name" value="Kinase-like_dom_sf"/>
</dbReference>
<dbReference type="Proteomes" id="UP000324705">
    <property type="component" value="Chromosome 1A"/>
</dbReference>
<evidence type="ECO:0000313" key="3">
    <source>
        <dbReference type="Proteomes" id="UP000324705"/>
    </source>
</evidence>
<dbReference type="Gramene" id="TRITD1Av1G058980.15">
    <property type="protein sequence ID" value="TRITD1Av1G058980.15"/>
    <property type="gene ID" value="TRITD1Av1G058980"/>
</dbReference>
<proteinExistence type="predicted"/>
<dbReference type="EMBL" id="LT934111">
    <property type="protein sequence ID" value="VAH03229.1"/>
    <property type="molecule type" value="Genomic_DNA"/>
</dbReference>
<feature type="compositionally biased region" description="Polar residues" evidence="1">
    <location>
        <begin position="24"/>
        <end position="38"/>
    </location>
</feature>
<evidence type="ECO:0000256" key="1">
    <source>
        <dbReference type="SAM" id="MobiDB-lite"/>
    </source>
</evidence>
<organism evidence="2 3">
    <name type="scientific">Triticum turgidum subsp. durum</name>
    <name type="common">Durum wheat</name>
    <name type="synonym">Triticum durum</name>
    <dbReference type="NCBI Taxonomy" id="4567"/>
    <lineage>
        <taxon>Eukaryota</taxon>
        <taxon>Viridiplantae</taxon>
        <taxon>Streptophyta</taxon>
        <taxon>Embryophyta</taxon>
        <taxon>Tracheophyta</taxon>
        <taxon>Spermatophyta</taxon>
        <taxon>Magnoliopsida</taxon>
        <taxon>Liliopsida</taxon>
        <taxon>Poales</taxon>
        <taxon>Poaceae</taxon>
        <taxon>BOP clade</taxon>
        <taxon>Pooideae</taxon>
        <taxon>Triticodae</taxon>
        <taxon>Triticeae</taxon>
        <taxon>Triticinae</taxon>
        <taxon>Triticum</taxon>
    </lineage>
</organism>
<sequence length="102" mass="11003">MDDGDSVARSADKDDAPPGDDGSSTPLPETIQIGNSPTYKLDRKLGKGGFGQVYVGRRISTPSLSDRTPGANALEVAIKFEHRTSKGCNYGAPYEWEVYKHS</sequence>
<accession>A0A9R0UU18</accession>
<keyword evidence="3" id="KW-1185">Reference proteome</keyword>